<evidence type="ECO:0000313" key="8">
    <source>
        <dbReference type="Proteomes" id="UP001143463"/>
    </source>
</evidence>
<keyword evidence="5" id="KW-0560">Oxidoreductase</keyword>
<dbReference type="AlphaFoldDB" id="A0A9W6L8X8"/>
<dbReference type="InterPro" id="IPR016164">
    <property type="entry name" value="FAD-linked_Oxase-like_C"/>
</dbReference>
<organism evidence="7 8">
    <name type="scientific">Pseudonocardia halophobica</name>
    <dbReference type="NCBI Taxonomy" id="29401"/>
    <lineage>
        <taxon>Bacteria</taxon>
        <taxon>Bacillati</taxon>
        <taxon>Actinomycetota</taxon>
        <taxon>Actinomycetes</taxon>
        <taxon>Pseudonocardiales</taxon>
        <taxon>Pseudonocardiaceae</taxon>
        <taxon>Pseudonocardia</taxon>
    </lineage>
</organism>
<dbReference type="InterPro" id="IPR036318">
    <property type="entry name" value="FAD-bd_PCMH-like_sf"/>
</dbReference>
<dbReference type="Proteomes" id="UP001143463">
    <property type="component" value="Unassembled WGS sequence"/>
</dbReference>
<evidence type="ECO:0000256" key="5">
    <source>
        <dbReference type="ARBA" id="ARBA00023002"/>
    </source>
</evidence>
<dbReference type="PANTHER" id="PTHR42973:SF39">
    <property type="entry name" value="FAD-BINDING PCMH-TYPE DOMAIN-CONTAINING PROTEIN"/>
    <property type="match status" value="1"/>
</dbReference>
<protein>
    <submittedName>
        <fullName evidence="7">FAD-linked oxidase</fullName>
    </submittedName>
</protein>
<evidence type="ECO:0000313" key="7">
    <source>
        <dbReference type="EMBL" id="GLL14925.1"/>
    </source>
</evidence>
<reference evidence="7" key="2">
    <citation type="submission" date="2023-01" db="EMBL/GenBank/DDBJ databases">
        <authorList>
            <person name="Sun Q."/>
            <person name="Evtushenko L."/>
        </authorList>
    </citation>
    <scope>NUCLEOTIDE SEQUENCE</scope>
    <source>
        <strain evidence="7">VKM Ac-1069</strain>
    </source>
</reference>
<dbReference type="InterPro" id="IPR050416">
    <property type="entry name" value="FAD-linked_Oxidoreductase"/>
</dbReference>
<evidence type="ECO:0000256" key="4">
    <source>
        <dbReference type="ARBA" id="ARBA00022827"/>
    </source>
</evidence>
<reference evidence="7" key="1">
    <citation type="journal article" date="2014" name="Int. J. Syst. Evol. Microbiol.">
        <title>Complete genome sequence of Corynebacterium casei LMG S-19264T (=DSM 44701T), isolated from a smear-ripened cheese.</title>
        <authorList>
            <consortium name="US DOE Joint Genome Institute (JGI-PGF)"/>
            <person name="Walter F."/>
            <person name="Albersmeier A."/>
            <person name="Kalinowski J."/>
            <person name="Ruckert C."/>
        </authorList>
    </citation>
    <scope>NUCLEOTIDE SEQUENCE</scope>
    <source>
        <strain evidence="7">VKM Ac-1069</strain>
    </source>
</reference>
<dbReference type="InterPro" id="IPR012951">
    <property type="entry name" value="BBE"/>
</dbReference>
<dbReference type="GO" id="GO:0071949">
    <property type="term" value="F:FAD binding"/>
    <property type="evidence" value="ECO:0007669"/>
    <property type="project" value="InterPro"/>
</dbReference>
<dbReference type="GO" id="GO:0016491">
    <property type="term" value="F:oxidoreductase activity"/>
    <property type="evidence" value="ECO:0007669"/>
    <property type="project" value="UniProtKB-KW"/>
</dbReference>
<dbReference type="EMBL" id="BSFQ01000038">
    <property type="protein sequence ID" value="GLL14925.1"/>
    <property type="molecule type" value="Genomic_DNA"/>
</dbReference>
<keyword evidence="4" id="KW-0274">FAD</keyword>
<evidence type="ECO:0000256" key="2">
    <source>
        <dbReference type="ARBA" id="ARBA00005466"/>
    </source>
</evidence>
<comment type="similarity">
    <text evidence="2">Belongs to the oxygen-dependent FAD-linked oxidoreductase family.</text>
</comment>
<accession>A0A9W6L8X8</accession>
<comment type="cofactor">
    <cofactor evidence="1">
        <name>FAD</name>
        <dbReference type="ChEBI" id="CHEBI:57692"/>
    </cofactor>
</comment>
<dbReference type="Gene3D" id="3.30.465.10">
    <property type="match status" value="1"/>
</dbReference>
<dbReference type="InterPro" id="IPR016167">
    <property type="entry name" value="FAD-bd_PCMH_sub1"/>
</dbReference>
<name>A0A9W6L8X8_9PSEU</name>
<dbReference type="PANTHER" id="PTHR42973">
    <property type="entry name" value="BINDING OXIDOREDUCTASE, PUTATIVE (AFU_ORTHOLOGUE AFUA_1G17690)-RELATED"/>
    <property type="match status" value="1"/>
</dbReference>
<keyword evidence="8" id="KW-1185">Reference proteome</keyword>
<sequence>MTGIAHSTVGFEEGEMTSTARFDVDALRARIAGAALLPGEAGYDDARSLWNGEIDRRPAVIVQCRTAADVAAAVELAREEGLELAVRGGAHGVAGRAICDDGLMIDLSTMKSISVDSARRRAVVQPGVSLAELDAATQEHGLAVPAGTVSHTGIAGLTLGGGMGYLTGLYGLTIDNLLRAEVVLADGSIVTASADEHPDLFWALRGGGGNFGVVTSFEFRLHPVGPEVQFALLFWHHDAGIAPVRACRDVVSELPDQAGCLFAIGLNAPPAPFVPEEHHFALGSALILVSFGSAEEQARILEPLHRDFPPLFELVTPMPYTGAQQAIDDSAPWGGLYYEKSLYLDELGDDALEVLFSRARAKTSPMSFSFAFPLIGEYARVADDATAYGGRRSVQFVVDVVAASTDAETLAAERQWVRDTADLLRPLAGTAGAYVNYFDSDDDDRVRATYGAAKYDRLAEIKGRYDPANLFRGNVNIKPA</sequence>
<dbReference type="Gene3D" id="3.40.462.20">
    <property type="match status" value="1"/>
</dbReference>
<proteinExistence type="inferred from homology"/>
<keyword evidence="3" id="KW-0285">Flavoprotein</keyword>
<dbReference type="SUPFAM" id="SSF55103">
    <property type="entry name" value="FAD-linked oxidases, C-terminal domain"/>
    <property type="match status" value="1"/>
</dbReference>
<gene>
    <name evidence="7" type="ORF">GCM10017577_60740</name>
</gene>
<dbReference type="InterPro" id="IPR016166">
    <property type="entry name" value="FAD-bd_PCMH"/>
</dbReference>
<comment type="caution">
    <text evidence="7">The sequence shown here is derived from an EMBL/GenBank/DDBJ whole genome shotgun (WGS) entry which is preliminary data.</text>
</comment>
<dbReference type="InterPro" id="IPR016169">
    <property type="entry name" value="FAD-bd_PCMH_sub2"/>
</dbReference>
<dbReference type="Pfam" id="PF01565">
    <property type="entry name" value="FAD_binding_4"/>
    <property type="match status" value="1"/>
</dbReference>
<dbReference type="PROSITE" id="PS51387">
    <property type="entry name" value="FAD_PCMH"/>
    <property type="match status" value="1"/>
</dbReference>
<evidence type="ECO:0000259" key="6">
    <source>
        <dbReference type="PROSITE" id="PS51387"/>
    </source>
</evidence>
<evidence type="ECO:0000256" key="3">
    <source>
        <dbReference type="ARBA" id="ARBA00022630"/>
    </source>
</evidence>
<evidence type="ECO:0000256" key="1">
    <source>
        <dbReference type="ARBA" id="ARBA00001974"/>
    </source>
</evidence>
<dbReference type="SUPFAM" id="SSF56176">
    <property type="entry name" value="FAD-binding/transporter-associated domain-like"/>
    <property type="match status" value="1"/>
</dbReference>
<dbReference type="Pfam" id="PF08031">
    <property type="entry name" value="BBE"/>
    <property type="match status" value="1"/>
</dbReference>
<dbReference type="InterPro" id="IPR006094">
    <property type="entry name" value="Oxid_FAD_bind_N"/>
</dbReference>
<dbReference type="Gene3D" id="3.30.43.10">
    <property type="entry name" value="Uridine Diphospho-n-acetylenolpyruvylglucosamine Reductase, domain 2"/>
    <property type="match status" value="1"/>
</dbReference>
<dbReference type="RefSeq" id="WP_306470767.1">
    <property type="nucleotide sequence ID" value="NZ_BAAAUZ010000001.1"/>
</dbReference>
<feature type="domain" description="FAD-binding PCMH-type" evidence="6">
    <location>
        <begin position="54"/>
        <end position="224"/>
    </location>
</feature>